<keyword evidence="3" id="KW-1185">Reference proteome</keyword>
<name>A0ABW2TJ65_9PSEU</name>
<protein>
    <recommendedName>
        <fullName evidence="4">SPOR domain-containing protein</fullName>
    </recommendedName>
</protein>
<reference evidence="3" key="1">
    <citation type="journal article" date="2019" name="Int. J. Syst. Evol. Microbiol.">
        <title>The Global Catalogue of Microorganisms (GCM) 10K type strain sequencing project: providing services to taxonomists for standard genome sequencing and annotation.</title>
        <authorList>
            <consortium name="The Broad Institute Genomics Platform"/>
            <consortium name="The Broad Institute Genome Sequencing Center for Infectious Disease"/>
            <person name="Wu L."/>
            <person name="Ma J."/>
        </authorList>
    </citation>
    <scope>NUCLEOTIDE SEQUENCE [LARGE SCALE GENOMIC DNA]</scope>
    <source>
        <strain evidence="3">JCM 17695</strain>
    </source>
</reference>
<evidence type="ECO:0000313" key="3">
    <source>
        <dbReference type="Proteomes" id="UP001596512"/>
    </source>
</evidence>
<dbReference type="EMBL" id="JBHTEY010000004">
    <property type="protein sequence ID" value="MFC7613169.1"/>
    <property type="molecule type" value="Genomic_DNA"/>
</dbReference>
<evidence type="ECO:0000313" key="2">
    <source>
        <dbReference type="EMBL" id="MFC7613169.1"/>
    </source>
</evidence>
<gene>
    <name evidence="2" type="ORF">ACFQV2_05600</name>
</gene>
<dbReference type="Proteomes" id="UP001596512">
    <property type="component" value="Unassembled WGS sequence"/>
</dbReference>
<accession>A0ABW2TJ65</accession>
<proteinExistence type="predicted"/>
<organism evidence="2 3">
    <name type="scientific">Actinokineospora soli</name>
    <dbReference type="NCBI Taxonomy" id="1048753"/>
    <lineage>
        <taxon>Bacteria</taxon>
        <taxon>Bacillati</taxon>
        <taxon>Actinomycetota</taxon>
        <taxon>Actinomycetes</taxon>
        <taxon>Pseudonocardiales</taxon>
        <taxon>Pseudonocardiaceae</taxon>
        <taxon>Actinokineospora</taxon>
    </lineage>
</organism>
<feature type="region of interest" description="Disordered" evidence="1">
    <location>
        <begin position="47"/>
        <end position="69"/>
    </location>
</feature>
<comment type="caution">
    <text evidence="2">The sequence shown here is derived from an EMBL/GenBank/DDBJ whole genome shotgun (WGS) entry which is preliminary data.</text>
</comment>
<sequence length="69" mass="7924">MAKDPNPPEGWWYNTRTGQVEHGSVGRAIDRLGPYPDRETAERALEIARERTRAEDARDRAWRGGDDED</sequence>
<evidence type="ECO:0008006" key="4">
    <source>
        <dbReference type="Google" id="ProtNLM"/>
    </source>
</evidence>
<evidence type="ECO:0000256" key="1">
    <source>
        <dbReference type="SAM" id="MobiDB-lite"/>
    </source>
</evidence>